<dbReference type="GO" id="GO:0046872">
    <property type="term" value="F:metal ion binding"/>
    <property type="evidence" value="ECO:0007669"/>
    <property type="project" value="UniProtKB-KW"/>
</dbReference>
<proteinExistence type="inferred from homology"/>
<keyword evidence="8" id="KW-0378">Hydrolase</keyword>
<dbReference type="OrthoDB" id="7202371at2759"/>
<dbReference type="AlphaFoldDB" id="A0A9P4SAB1"/>
<dbReference type="PANTHER" id="PTHR11409">
    <property type="entry name" value="ADENOSINE DEAMINASE"/>
    <property type="match status" value="1"/>
</dbReference>
<dbReference type="InterPro" id="IPR032466">
    <property type="entry name" value="Metal_Hydrolase"/>
</dbReference>
<evidence type="ECO:0000259" key="10">
    <source>
        <dbReference type="Pfam" id="PF00962"/>
    </source>
</evidence>
<dbReference type="InterPro" id="IPR006330">
    <property type="entry name" value="Ado/ade_deaminase"/>
</dbReference>
<dbReference type="EC" id="3.5.4.4" evidence="4"/>
<dbReference type="Gene3D" id="3.20.20.140">
    <property type="entry name" value="Metal-dependent hydrolases"/>
    <property type="match status" value="1"/>
</dbReference>
<dbReference type="FunFam" id="3.20.20.140:FF:000017">
    <property type="entry name" value="Adenosine deaminase 2"/>
    <property type="match status" value="1"/>
</dbReference>
<comment type="caution">
    <text evidence="11">The sequence shown here is derived from an EMBL/GenBank/DDBJ whole genome shotgun (WGS) entry which is preliminary data.</text>
</comment>
<keyword evidence="6" id="KW-0479">Metal-binding</keyword>
<accession>A0A9P4SAB1</accession>
<evidence type="ECO:0000313" key="11">
    <source>
        <dbReference type="EMBL" id="KAF2838162.1"/>
    </source>
</evidence>
<dbReference type="PANTHER" id="PTHR11409:SF37">
    <property type="entry name" value="ADENOSINE DEAMINASE DOMAIN-CONTAINING PROTEIN"/>
    <property type="match status" value="1"/>
</dbReference>
<comment type="subcellular location">
    <subcellularLocation>
        <location evidence="2">Secreted</location>
    </subcellularLocation>
</comment>
<evidence type="ECO:0000313" key="12">
    <source>
        <dbReference type="Proteomes" id="UP000799429"/>
    </source>
</evidence>
<dbReference type="EMBL" id="MU006097">
    <property type="protein sequence ID" value="KAF2838162.1"/>
    <property type="molecule type" value="Genomic_DNA"/>
</dbReference>
<evidence type="ECO:0000256" key="9">
    <source>
        <dbReference type="ARBA" id="ARBA00047764"/>
    </source>
</evidence>
<dbReference type="Proteomes" id="UP000799429">
    <property type="component" value="Unassembled WGS sequence"/>
</dbReference>
<protein>
    <recommendedName>
        <fullName evidence="4">adenosine deaminase</fullName>
        <ecNumber evidence="4">3.5.4.4</ecNumber>
    </recommendedName>
</protein>
<evidence type="ECO:0000256" key="4">
    <source>
        <dbReference type="ARBA" id="ARBA00012784"/>
    </source>
</evidence>
<keyword evidence="5" id="KW-0964">Secreted</keyword>
<sequence length="579" mass="66157">MPPEKVIEDTSQVITDKFENHLGNVKPEDYLTKKNSLIEEEELVEWDHDAKLKATKTEKDAARVVFLIREDEREGLFGNKASEAIPDPTTRDMGGQFLTNRDRIEQSIVYQIAKEAPKGAHLHLHFNSEIPAPILLQRALGIDNMFIRSTKPLLELTDFDQTEIVFNVLPDDTPTANIFSPDYDPDVKKKEPGPWMKLHVFRANFPNPRGIYADRWLIGKMVVTEDEVYGKTQTINGIWARFNQATRAFKGLLNYESIYRWYIGSAIDSMIKDGVMYTEMRPMLMDKFIPADNGVDQVDHFAQMTIIQEEVQKKMIQLGNDIDKFPFGVKIIYCAPRSIPKTRMQQELKDCIKLKLKFPDLICGFDLVGAEDRANHIGFYANELTAFVETCKSLNIEIPFFFHAGETLLDTGGSRHPENSNVFDALLFNSRRIGHGIALLKHPDLIQEYKKKNICIELCPISNELLHLCRTIKEHPYPQLLAAGLHCTVNSDNPSLFSSSLSHEFYQVMVGTPKFSLHGWRQLALWSLEHSCLTDAEKERAINIFTARWEAFCQWIIDEHGPKANEIDARFAAELVAKA</sequence>
<dbReference type="InterPro" id="IPR001365">
    <property type="entry name" value="A_deaminase_dom"/>
</dbReference>
<feature type="domain" description="Adenosine deaminase" evidence="10">
    <location>
        <begin position="265"/>
        <end position="541"/>
    </location>
</feature>
<gene>
    <name evidence="11" type="ORF">M501DRAFT_1011789</name>
</gene>
<evidence type="ECO:0000256" key="1">
    <source>
        <dbReference type="ARBA" id="ARBA00001947"/>
    </source>
</evidence>
<reference evidence="11" key="1">
    <citation type="journal article" date="2020" name="Stud. Mycol.">
        <title>101 Dothideomycetes genomes: a test case for predicting lifestyles and emergence of pathogens.</title>
        <authorList>
            <person name="Haridas S."/>
            <person name="Albert R."/>
            <person name="Binder M."/>
            <person name="Bloem J."/>
            <person name="Labutti K."/>
            <person name="Salamov A."/>
            <person name="Andreopoulos B."/>
            <person name="Baker S."/>
            <person name="Barry K."/>
            <person name="Bills G."/>
            <person name="Bluhm B."/>
            <person name="Cannon C."/>
            <person name="Castanera R."/>
            <person name="Culley D."/>
            <person name="Daum C."/>
            <person name="Ezra D."/>
            <person name="Gonzalez J."/>
            <person name="Henrissat B."/>
            <person name="Kuo A."/>
            <person name="Liang C."/>
            <person name="Lipzen A."/>
            <person name="Lutzoni F."/>
            <person name="Magnuson J."/>
            <person name="Mondo S."/>
            <person name="Nolan M."/>
            <person name="Ohm R."/>
            <person name="Pangilinan J."/>
            <person name="Park H.-J."/>
            <person name="Ramirez L."/>
            <person name="Alfaro M."/>
            <person name="Sun H."/>
            <person name="Tritt A."/>
            <person name="Yoshinaga Y."/>
            <person name="Zwiers L.-H."/>
            <person name="Turgeon B."/>
            <person name="Goodwin S."/>
            <person name="Spatafora J."/>
            <person name="Crous P."/>
            <person name="Grigoriev I."/>
        </authorList>
    </citation>
    <scope>NUCLEOTIDE SEQUENCE</scope>
    <source>
        <strain evidence="11">CBS 101060</strain>
    </source>
</reference>
<evidence type="ECO:0000256" key="7">
    <source>
        <dbReference type="ARBA" id="ARBA00022729"/>
    </source>
</evidence>
<comment type="similarity">
    <text evidence="3">Belongs to the metallo-dependent hydrolases superfamily. Adenosine and AMP deaminases family. ADGF subfamily.</text>
</comment>
<evidence type="ECO:0000256" key="3">
    <source>
        <dbReference type="ARBA" id="ARBA00006083"/>
    </source>
</evidence>
<comment type="catalytic activity">
    <reaction evidence="9">
        <text>adenosine + H2O + H(+) = inosine + NH4(+)</text>
        <dbReference type="Rhea" id="RHEA:24408"/>
        <dbReference type="ChEBI" id="CHEBI:15377"/>
        <dbReference type="ChEBI" id="CHEBI:15378"/>
        <dbReference type="ChEBI" id="CHEBI:16335"/>
        <dbReference type="ChEBI" id="CHEBI:17596"/>
        <dbReference type="ChEBI" id="CHEBI:28938"/>
        <dbReference type="EC" id="3.5.4.4"/>
    </reaction>
</comment>
<dbReference type="SUPFAM" id="SSF51556">
    <property type="entry name" value="Metallo-dependent hydrolases"/>
    <property type="match status" value="1"/>
</dbReference>
<organism evidence="11 12">
    <name type="scientific">Patellaria atrata CBS 101060</name>
    <dbReference type="NCBI Taxonomy" id="1346257"/>
    <lineage>
        <taxon>Eukaryota</taxon>
        <taxon>Fungi</taxon>
        <taxon>Dikarya</taxon>
        <taxon>Ascomycota</taxon>
        <taxon>Pezizomycotina</taxon>
        <taxon>Dothideomycetes</taxon>
        <taxon>Dothideomycetes incertae sedis</taxon>
        <taxon>Patellariales</taxon>
        <taxon>Patellariaceae</taxon>
        <taxon>Patellaria</taxon>
    </lineage>
</organism>
<comment type="cofactor">
    <cofactor evidence="1">
        <name>Zn(2+)</name>
        <dbReference type="ChEBI" id="CHEBI:29105"/>
    </cofactor>
</comment>
<evidence type="ECO:0000256" key="8">
    <source>
        <dbReference type="ARBA" id="ARBA00022801"/>
    </source>
</evidence>
<dbReference type="GO" id="GO:0006154">
    <property type="term" value="P:adenosine catabolic process"/>
    <property type="evidence" value="ECO:0007669"/>
    <property type="project" value="TreeGrafter"/>
</dbReference>
<keyword evidence="12" id="KW-1185">Reference proteome</keyword>
<evidence type="ECO:0000256" key="2">
    <source>
        <dbReference type="ARBA" id="ARBA00004613"/>
    </source>
</evidence>
<name>A0A9P4SAB1_9PEZI</name>
<dbReference type="GO" id="GO:0004000">
    <property type="term" value="F:adenosine deaminase activity"/>
    <property type="evidence" value="ECO:0007669"/>
    <property type="project" value="TreeGrafter"/>
</dbReference>
<evidence type="ECO:0000256" key="5">
    <source>
        <dbReference type="ARBA" id="ARBA00022525"/>
    </source>
</evidence>
<evidence type="ECO:0000256" key="6">
    <source>
        <dbReference type="ARBA" id="ARBA00022723"/>
    </source>
</evidence>
<dbReference type="GO" id="GO:0005576">
    <property type="term" value="C:extracellular region"/>
    <property type="evidence" value="ECO:0007669"/>
    <property type="project" value="UniProtKB-SubCell"/>
</dbReference>
<dbReference type="Pfam" id="PF00962">
    <property type="entry name" value="A_deaminase"/>
    <property type="match status" value="1"/>
</dbReference>
<keyword evidence="7" id="KW-0732">Signal</keyword>
<dbReference type="GO" id="GO:0046103">
    <property type="term" value="P:inosine biosynthetic process"/>
    <property type="evidence" value="ECO:0007669"/>
    <property type="project" value="TreeGrafter"/>
</dbReference>